<dbReference type="STRING" id="264697.ABE28_004025"/>
<dbReference type="InterPro" id="IPR027417">
    <property type="entry name" value="P-loop_NTPase"/>
</dbReference>
<dbReference type="RefSeq" id="WP_064462011.1">
    <property type="nucleotide sequence ID" value="NZ_CP017080.1"/>
</dbReference>
<gene>
    <name evidence="1" type="ORF">ABE28_004025</name>
</gene>
<dbReference type="Gene3D" id="3.40.50.300">
    <property type="entry name" value="P-loop containing nucleotide triphosphate hydrolases"/>
    <property type="match status" value="1"/>
</dbReference>
<dbReference type="SUPFAM" id="SSF52540">
    <property type="entry name" value="P-loop containing nucleoside triphosphate hydrolases"/>
    <property type="match status" value="1"/>
</dbReference>
<evidence type="ECO:0000313" key="1">
    <source>
        <dbReference type="EMBL" id="AOH53509.1"/>
    </source>
</evidence>
<dbReference type="PANTHER" id="PTHR37816:SF3">
    <property type="entry name" value="MODULATES DNA TOPOLOGY"/>
    <property type="match status" value="1"/>
</dbReference>
<name>A0A1B3XJX1_9BACI</name>
<dbReference type="KEGG" id="bmur:ABE28_004025"/>
<proteinExistence type="predicted"/>
<reference evidence="1 2" key="1">
    <citation type="submission" date="2016-08" db="EMBL/GenBank/DDBJ databases">
        <title>Complete genome sequence of Bacillus muralis G25-68, a strain with toxicity to nematodes.</title>
        <authorList>
            <person name="Zheng Z."/>
        </authorList>
    </citation>
    <scope>NUCLEOTIDE SEQUENCE [LARGE SCALE GENOMIC DNA]</scope>
    <source>
        <strain evidence="1 2">G25-68</strain>
    </source>
</reference>
<organism evidence="1 2">
    <name type="scientific">Peribacillus muralis</name>
    <dbReference type="NCBI Taxonomy" id="264697"/>
    <lineage>
        <taxon>Bacteria</taxon>
        <taxon>Bacillati</taxon>
        <taxon>Bacillota</taxon>
        <taxon>Bacilli</taxon>
        <taxon>Bacillales</taxon>
        <taxon>Bacillaceae</taxon>
        <taxon>Peribacillus</taxon>
    </lineage>
</organism>
<dbReference type="OrthoDB" id="1201990at2"/>
<accession>A0A1B3XJX1</accession>
<keyword evidence="2" id="KW-1185">Reference proteome</keyword>
<sequence length="173" mass="20451">MNRIMVIGVSSGVGKSTFARLLGERLDIDVHHLDTFYWRPDWVEAPLEDFLADQEEVLALDQWILEGNYSNSIDLRLKQATTIFYLELPLHVCLYRVVKRRLVYRGKTRPDIGEGCEEKLDWPFLKFIITTYYSRKENMKKRLAEIRRNEPEKVIIILDSRKKISAYFPNRKG</sequence>
<dbReference type="InterPro" id="IPR052922">
    <property type="entry name" value="Cytidylate_Kinase-2"/>
</dbReference>
<dbReference type="PANTHER" id="PTHR37816">
    <property type="entry name" value="YALI0E33011P"/>
    <property type="match status" value="1"/>
</dbReference>
<dbReference type="EMBL" id="CP017080">
    <property type="protein sequence ID" value="AOH53509.1"/>
    <property type="molecule type" value="Genomic_DNA"/>
</dbReference>
<dbReference type="AlphaFoldDB" id="A0A1B3XJX1"/>
<evidence type="ECO:0000313" key="2">
    <source>
        <dbReference type="Proteomes" id="UP000077926"/>
    </source>
</evidence>
<protein>
    <submittedName>
        <fullName evidence="1">Topology modulation protein</fullName>
    </submittedName>
</protein>
<dbReference type="CDD" id="cd02019">
    <property type="entry name" value="NK"/>
    <property type="match status" value="1"/>
</dbReference>
<dbReference type="Proteomes" id="UP000077926">
    <property type="component" value="Chromosome"/>
</dbReference>